<dbReference type="Proteomes" id="UP001234989">
    <property type="component" value="Chromosome 3"/>
</dbReference>
<sequence length="66" mass="7269">MLDGKPRLHLWDNTGVGGFILLFIRCNQICMVLGEGCQGVSRVVFNPSDALLKLLTSVETRMDVSC</sequence>
<proteinExistence type="predicted"/>
<evidence type="ECO:0000313" key="1">
    <source>
        <dbReference type="EMBL" id="WMV22050.1"/>
    </source>
</evidence>
<gene>
    <name evidence="1" type="ORF">MTR67_015435</name>
</gene>
<accession>A0AAF0QIU1</accession>
<reference evidence="1" key="1">
    <citation type="submission" date="2023-08" db="EMBL/GenBank/DDBJ databases">
        <title>A de novo genome assembly of Solanum verrucosum Schlechtendal, a Mexican diploid species geographically isolated from the other diploid A-genome species in potato relatives.</title>
        <authorList>
            <person name="Hosaka K."/>
        </authorList>
    </citation>
    <scope>NUCLEOTIDE SEQUENCE</scope>
    <source>
        <tissue evidence="1">Young leaves</tissue>
    </source>
</reference>
<dbReference type="AlphaFoldDB" id="A0AAF0QIU1"/>
<name>A0AAF0QIU1_SOLVR</name>
<keyword evidence="2" id="KW-1185">Reference proteome</keyword>
<evidence type="ECO:0000313" key="2">
    <source>
        <dbReference type="Proteomes" id="UP001234989"/>
    </source>
</evidence>
<protein>
    <submittedName>
        <fullName evidence="1">Uncharacterized protein</fullName>
    </submittedName>
</protein>
<organism evidence="1 2">
    <name type="scientific">Solanum verrucosum</name>
    <dbReference type="NCBI Taxonomy" id="315347"/>
    <lineage>
        <taxon>Eukaryota</taxon>
        <taxon>Viridiplantae</taxon>
        <taxon>Streptophyta</taxon>
        <taxon>Embryophyta</taxon>
        <taxon>Tracheophyta</taxon>
        <taxon>Spermatophyta</taxon>
        <taxon>Magnoliopsida</taxon>
        <taxon>eudicotyledons</taxon>
        <taxon>Gunneridae</taxon>
        <taxon>Pentapetalae</taxon>
        <taxon>asterids</taxon>
        <taxon>lamiids</taxon>
        <taxon>Solanales</taxon>
        <taxon>Solanaceae</taxon>
        <taxon>Solanoideae</taxon>
        <taxon>Solaneae</taxon>
        <taxon>Solanum</taxon>
    </lineage>
</organism>
<dbReference type="EMBL" id="CP133614">
    <property type="protein sequence ID" value="WMV22050.1"/>
    <property type="molecule type" value="Genomic_DNA"/>
</dbReference>